<keyword evidence="1" id="KW-1133">Transmembrane helix</keyword>
<accession>A0AAE0FI62</accession>
<evidence type="ECO:0000313" key="2">
    <source>
        <dbReference type="EMBL" id="KAK3259701.1"/>
    </source>
</evidence>
<reference evidence="2 3" key="1">
    <citation type="journal article" date="2015" name="Genome Biol. Evol.">
        <title>Comparative Genomics of a Bacterivorous Green Alga Reveals Evolutionary Causalities and Consequences of Phago-Mixotrophic Mode of Nutrition.</title>
        <authorList>
            <person name="Burns J.A."/>
            <person name="Paasch A."/>
            <person name="Narechania A."/>
            <person name="Kim E."/>
        </authorList>
    </citation>
    <scope>NUCLEOTIDE SEQUENCE [LARGE SCALE GENOMIC DNA]</scope>
    <source>
        <strain evidence="2 3">PLY_AMNH</strain>
    </source>
</reference>
<keyword evidence="1" id="KW-0472">Membrane</keyword>
<organism evidence="2 3">
    <name type="scientific">Cymbomonas tetramitiformis</name>
    <dbReference type="NCBI Taxonomy" id="36881"/>
    <lineage>
        <taxon>Eukaryota</taxon>
        <taxon>Viridiplantae</taxon>
        <taxon>Chlorophyta</taxon>
        <taxon>Pyramimonadophyceae</taxon>
        <taxon>Pyramimonadales</taxon>
        <taxon>Pyramimonadaceae</taxon>
        <taxon>Cymbomonas</taxon>
    </lineage>
</organism>
<name>A0AAE0FI62_9CHLO</name>
<keyword evidence="1" id="KW-0812">Transmembrane</keyword>
<sequence>MLERSPSAIEKRLTVTSLASVCFALFAIATFHLPLDLQSSEDAEPRQISTITEYVTARGADLGLTFSGRQAQKYVLGAQVYMDLALCKTAHLPTHITHLQALTPVQRNSRGAVWELACQRALTQGVAISLKLIQNAAIGFDRNRAAPSSSGATAPCDASIQHEAQNPAADNTAGVDHNTEAPLDVFLSSQSDRWFTPGTIISSSRRVLKSIDLDPFSEVLANLVVRAQKIYTRKDNGYKLELFGRVFMNPPGGMYNGVSGNGYAFERLLNAYKAGKVQAFIAVLKAAVGYKWFNLIDECVYCRLFEGQSFTSPIKETNAKSPHGYVVVYGGADVVLFAQEFSQWGRIIVPSTLFHLIPAFQTVSVALV</sequence>
<comment type="caution">
    <text evidence="2">The sequence shown here is derived from an EMBL/GenBank/DDBJ whole genome shotgun (WGS) entry which is preliminary data.</text>
</comment>
<keyword evidence="3" id="KW-1185">Reference proteome</keyword>
<evidence type="ECO:0000256" key="1">
    <source>
        <dbReference type="SAM" id="Phobius"/>
    </source>
</evidence>
<gene>
    <name evidence="2" type="ORF">CYMTET_31314</name>
</gene>
<evidence type="ECO:0000313" key="3">
    <source>
        <dbReference type="Proteomes" id="UP001190700"/>
    </source>
</evidence>
<protein>
    <submittedName>
        <fullName evidence="2">Uncharacterized protein</fullName>
    </submittedName>
</protein>
<feature type="transmembrane region" description="Helical" evidence="1">
    <location>
        <begin position="12"/>
        <end position="33"/>
    </location>
</feature>
<proteinExistence type="predicted"/>
<dbReference type="Proteomes" id="UP001190700">
    <property type="component" value="Unassembled WGS sequence"/>
</dbReference>
<dbReference type="AlphaFoldDB" id="A0AAE0FI62"/>
<dbReference type="EMBL" id="LGRX02018528">
    <property type="protein sequence ID" value="KAK3259701.1"/>
    <property type="molecule type" value="Genomic_DNA"/>
</dbReference>